<dbReference type="AlphaFoldDB" id="A0A3N7HLB5"/>
<sequence length="81" mass="9315">MGRMARDEQHTWGRESRRDGNSEWPSTSFHQTTIGEARDLRPMRVPRRHKKSSYLSLALPILLVLSLGFIGLLSLAQHFRG</sequence>
<keyword evidence="2" id="KW-0472">Membrane</keyword>
<evidence type="ECO:0000313" key="3">
    <source>
        <dbReference type="EMBL" id="RQP22890.1"/>
    </source>
</evidence>
<feature type="compositionally biased region" description="Basic and acidic residues" evidence="1">
    <location>
        <begin position="1"/>
        <end position="21"/>
    </location>
</feature>
<gene>
    <name evidence="3" type="ORF">DZC73_21670</name>
</gene>
<evidence type="ECO:0000256" key="2">
    <source>
        <dbReference type="SAM" id="Phobius"/>
    </source>
</evidence>
<organism evidence="3 4">
    <name type="scientific">Piscinibacter terrae</name>
    <dbReference type="NCBI Taxonomy" id="2496871"/>
    <lineage>
        <taxon>Bacteria</taxon>
        <taxon>Pseudomonadati</taxon>
        <taxon>Pseudomonadota</taxon>
        <taxon>Betaproteobacteria</taxon>
        <taxon>Burkholderiales</taxon>
        <taxon>Sphaerotilaceae</taxon>
        <taxon>Piscinibacter</taxon>
    </lineage>
</organism>
<keyword evidence="4" id="KW-1185">Reference proteome</keyword>
<dbReference type="Proteomes" id="UP000267464">
    <property type="component" value="Unassembled WGS sequence"/>
</dbReference>
<feature type="transmembrane region" description="Helical" evidence="2">
    <location>
        <begin position="54"/>
        <end position="76"/>
    </location>
</feature>
<feature type="region of interest" description="Disordered" evidence="1">
    <location>
        <begin position="1"/>
        <end position="43"/>
    </location>
</feature>
<feature type="compositionally biased region" description="Polar residues" evidence="1">
    <location>
        <begin position="23"/>
        <end position="34"/>
    </location>
</feature>
<name>A0A3N7HLB5_9BURK</name>
<reference evidence="3 4" key="2">
    <citation type="submission" date="2018-12" db="EMBL/GenBank/DDBJ databases">
        <title>Rhizobacter gummiphilus sp. nov., a rubber-degrading bacterium isolated from the soil of a botanical garden in Japan.</title>
        <authorList>
            <person name="Shunsuke S.S."/>
        </authorList>
    </citation>
    <scope>NUCLEOTIDE SEQUENCE [LARGE SCALE GENOMIC DNA]</scope>
    <source>
        <strain evidence="3 4">S-16</strain>
    </source>
</reference>
<proteinExistence type="predicted"/>
<keyword evidence="2" id="KW-0812">Transmembrane</keyword>
<keyword evidence="2" id="KW-1133">Transmembrane helix</keyword>
<evidence type="ECO:0000256" key="1">
    <source>
        <dbReference type="SAM" id="MobiDB-lite"/>
    </source>
</evidence>
<accession>A0A3N7HLB5</accession>
<protein>
    <submittedName>
        <fullName evidence="3">Uncharacterized protein</fullName>
    </submittedName>
</protein>
<reference evidence="3 4" key="1">
    <citation type="submission" date="2018-08" db="EMBL/GenBank/DDBJ databases">
        <authorList>
            <person name="Khan S.A."/>
            <person name="Jeon C.O."/>
            <person name="Chun B.H."/>
            <person name="Jeong S.E."/>
        </authorList>
    </citation>
    <scope>NUCLEOTIDE SEQUENCE [LARGE SCALE GENOMIC DNA]</scope>
    <source>
        <strain evidence="3 4">S-16</strain>
    </source>
</reference>
<dbReference type="EMBL" id="QUSW01000006">
    <property type="protein sequence ID" value="RQP22890.1"/>
    <property type="molecule type" value="Genomic_DNA"/>
</dbReference>
<evidence type="ECO:0000313" key="4">
    <source>
        <dbReference type="Proteomes" id="UP000267464"/>
    </source>
</evidence>
<comment type="caution">
    <text evidence="3">The sequence shown here is derived from an EMBL/GenBank/DDBJ whole genome shotgun (WGS) entry which is preliminary data.</text>
</comment>